<feature type="transmembrane region" description="Helical" evidence="2">
    <location>
        <begin position="174"/>
        <end position="194"/>
    </location>
</feature>
<feature type="transmembrane region" description="Helical" evidence="2">
    <location>
        <begin position="206"/>
        <end position="224"/>
    </location>
</feature>
<evidence type="ECO:0000313" key="5">
    <source>
        <dbReference type="Proteomes" id="UP000823775"/>
    </source>
</evidence>
<dbReference type="PANTHER" id="PTHR11247">
    <property type="entry name" value="PALMITOYL-PROTEIN THIOESTERASE/DOLICHYLDIPHOSPHATASE 1"/>
    <property type="match status" value="1"/>
</dbReference>
<evidence type="ECO:0000256" key="2">
    <source>
        <dbReference type="SAM" id="Phobius"/>
    </source>
</evidence>
<dbReference type="SUPFAM" id="SSF48317">
    <property type="entry name" value="Acid phosphatase/Vanadium-dependent haloperoxidase"/>
    <property type="match status" value="1"/>
</dbReference>
<evidence type="ECO:0000259" key="3">
    <source>
        <dbReference type="Pfam" id="PF01569"/>
    </source>
</evidence>
<keyword evidence="2" id="KW-0812">Transmembrane</keyword>
<feature type="transmembrane region" description="Helical" evidence="2">
    <location>
        <begin position="236"/>
        <end position="258"/>
    </location>
</feature>
<keyword evidence="2" id="KW-1133">Transmembrane helix</keyword>
<evidence type="ECO:0000256" key="1">
    <source>
        <dbReference type="ARBA" id="ARBA00022801"/>
    </source>
</evidence>
<dbReference type="PANTHER" id="PTHR11247:SF40">
    <property type="entry name" value="LIPID PHOSPHATE PHOSPHATASE EPSILON 1, CHLOROPLASTIC"/>
    <property type="match status" value="1"/>
</dbReference>
<protein>
    <recommendedName>
        <fullName evidence="3">Phosphatidic acid phosphatase type 2/haloperoxidase domain-containing protein</fullName>
    </recommendedName>
</protein>
<organism evidence="4 5">
    <name type="scientific">Datura stramonium</name>
    <name type="common">Jimsonweed</name>
    <name type="synonym">Common thornapple</name>
    <dbReference type="NCBI Taxonomy" id="4076"/>
    <lineage>
        <taxon>Eukaryota</taxon>
        <taxon>Viridiplantae</taxon>
        <taxon>Streptophyta</taxon>
        <taxon>Embryophyta</taxon>
        <taxon>Tracheophyta</taxon>
        <taxon>Spermatophyta</taxon>
        <taxon>Magnoliopsida</taxon>
        <taxon>eudicotyledons</taxon>
        <taxon>Gunneridae</taxon>
        <taxon>Pentapetalae</taxon>
        <taxon>asterids</taxon>
        <taxon>lamiids</taxon>
        <taxon>Solanales</taxon>
        <taxon>Solanaceae</taxon>
        <taxon>Solanoideae</taxon>
        <taxon>Datureae</taxon>
        <taxon>Datura</taxon>
    </lineage>
</organism>
<dbReference type="InterPro" id="IPR036938">
    <property type="entry name" value="PAP2/HPO_sf"/>
</dbReference>
<keyword evidence="2" id="KW-0472">Membrane</keyword>
<keyword evidence="5" id="KW-1185">Reference proteome</keyword>
<dbReference type="Proteomes" id="UP000823775">
    <property type="component" value="Unassembled WGS sequence"/>
</dbReference>
<dbReference type="Pfam" id="PF01569">
    <property type="entry name" value="PAP2"/>
    <property type="match status" value="1"/>
</dbReference>
<dbReference type="EMBL" id="JACEIK010003087">
    <property type="protein sequence ID" value="MCD9640233.1"/>
    <property type="molecule type" value="Genomic_DNA"/>
</dbReference>
<feature type="domain" description="Phosphatidic acid phosphatase type 2/haloperoxidase" evidence="3">
    <location>
        <begin position="121"/>
        <end position="224"/>
    </location>
</feature>
<accession>A0ABS8UZN4</accession>
<dbReference type="Gene3D" id="1.20.144.10">
    <property type="entry name" value="Phosphatidic acid phosphatase type 2/haloperoxidase"/>
    <property type="match status" value="1"/>
</dbReference>
<evidence type="ECO:0000313" key="4">
    <source>
        <dbReference type="EMBL" id="MCD9640233.1"/>
    </source>
</evidence>
<name>A0ABS8UZN4_DATST</name>
<reference evidence="4 5" key="1">
    <citation type="journal article" date="2021" name="BMC Genomics">
        <title>Datura genome reveals duplications of psychoactive alkaloid biosynthetic genes and high mutation rate following tissue culture.</title>
        <authorList>
            <person name="Rajewski A."/>
            <person name="Carter-House D."/>
            <person name="Stajich J."/>
            <person name="Litt A."/>
        </authorList>
    </citation>
    <scope>NUCLEOTIDE SEQUENCE [LARGE SCALE GENOMIC DNA]</scope>
    <source>
        <strain evidence="4">AR-01</strain>
    </source>
</reference>
<comment type="caution">
    <text evidence="4">The sequence shown here is derived from an EMBL/GenBank/DDBJ whole genome shotgun (WGS) entry which is preliminary data.</text>
</comment>
<proteinExistence type="predicted"/>
<keyword evidence="1" id="KW-0378">Hydrolase</keyword>
<dbReference type="InterPro" id="IPR000326">
    <property type="entry name" value="PAP2/HPO"/>
</dbReference>
<sequence length="266" mass="29658">MSTGTALVISSFLHFPKPKQFSISRLNFHRKFAPLSRNRRYPSPTMEDSFRSRATVGDEGIVVKLGAFEQEALIGFSGSASGGLNATLNRLSKWLVAAVFVIIFLWRHDAEALWAASGSVLNAGLSTVLKRMLNQERPVSTIRSDPGMPSSHAQSIFYTVMFCIVSMVEYFGLNGITAVISTLIFAIGSYLSWLRVSQQLHTTSQVAVGAALGFSFSIFWFWLWDAIVLKVFISHLWVQLIILFGTAAICVSFLLYVVRYWVLEKN</sequence>
<gene>
    <name evidence="4" type="ORF">HAX54_025417</name>
</gene>